<dbReference type="GO" id="GO:0051536">
    <property type="term" value="F:iron-sulfur cluster binding"/>
    <property type="evidence" value="ECO:0007669"/>
    <property type="project" value="UniProtKB-KW"/>
</dbReference>
<evidence type="ECO:0000256" key="3">
    <source>
        <dbReference type="ARBA" id="ARBA00012239"/>
    </source>
</evidence>
<dbReference type="PANTHER" id="PTHR11601:SF34">
    <property type="entry name" value="CYSTEINE DESULFURASE"/>
    <property type="match status" value="1"/>
</dbReference>
<dbReference type="InterPro" id="IPR023214">
    <property type="entry name" value="HAD_sf"/>
</dbReference>
<dbReference type="PROSITE" id="PS50053">
    <property type="entry name" value="UBIQUITIN_2"/>
    <property type="match status" value="1"/>
</dbReference>
<evidence type="ECO:0000313" key="14">
    <source>
        <dbReference type="EMBL" id="CAE7233756.1"/>
    </source>
</evidence>
<dbReference type="GO" id="GO:0046872">
    <property type="term" value="F:metal ion binding"/>
    <property type="evidence" value="ECO:0007669"/>
    <property type="project" value="UniProtKB-KW"/>
</dbReference>
<dbReference type="InterPro" id="IPR015422">
    <property type="entry name" value="PyrdxlP-dep_Trfase_small"/>
</dbReference>
<accession>A0A8H3EA36</accession>
<dbReference type="GO" id="GO:0034227">
    <property type="term" value="P:tRNA thio-modification"/>
    <property type="evidence" value="ECO:0007669"/>
    <property type="project" value="UniProtKB-ARBA"/>
</dbReference>
<dbReference type="GO" id="GO:0031071">
    <property type="term" value="F:cysteine desulfurase activity"/>
    <property type="evidence" value="ECO:0007669"/>
    <property type="project" value="UniProtKB-EC"/>
</dbReference>
<keyword evidence="5" id="KW-0479">Metal-binding</keyword>
<dbReference type="Pfam" id="PF00240">
    <property type="entry name" value="ubiquitin"/>
    <property type="match status" value="1"/>
</dbReference>
<evidence type="ECO:0000256" key="7">
    <source>
        <dbReference type="ARBA" id="ARBA00023004"/>
    </source>
</evidence>
<evidence type="ECO:0000256" key="8">
    <source>
        <dbReference type="ARBA" id="ARBA00023014"/>
    </source>
</evidence>
<dbReference type="Gene3D" id="3.90.1150.10">
    <property type="entry name" value="Aspartate Aminotransferase, domain 1"/>
    <property type="match status" value="1"/>
</dbReference>
<dbReference type="InterPro" id="IPR004274">
    <property type="entry name" value="FCP1_dom"/>
</dbReference>
<protein>
    <recommendedName>
        <fullName evidence="3">cysteine desulfurase</fullName>
        <ecNumber evidence="3">2.8.1.7</ecNumber>
    </recommendedName>
</protein>
<dbReference type="InterPro" id="IPR029071">
    <property type="entry name" value="Ubiquitin-like_domsf"/>
</dbReference>
<dbReference type="Gene3D" id="3.10.20.90">
    <property type="entry name" value="Phosphatidylinositol 3-kinase Catalytic Subunit, Chain A, domain 1"/>
    <property type="match status" value="1"/>
</dbReference>
<dbReference type="Gene3D" id="3.40.50.1000">
    <property type="entry name" value="HAD superfamily/HAD-like"/>
    <property type="match status" value="1"/>
</dbReference>
<dbReference type="SMART" id="SM00213">
    <property type="entry name" value="UBQ"/>
    <property type="match status" value="1"/>
</dbReference>
<dbReference type="GO" id="GO:0044571">
    <property type="term" value="P:[2Fe-2S] cluster assembly"/>
    <property type="evidence" value="ECO:0007669"/>
    <property type="project" value="InterPro"/>
</dbReference>
<evidence type="ECO:0000256" key="2">
    <source>
        <dbReference type="ARBA" id="ARBA00006490"/>
    </source>
</evidence>
<dbReference type="SUPFAM" id="SSF54236">
    <property type="entry name" value="Ubiquitin-like"/>
    <property type="match status" value="1"/>
</dbReference>
<feature type="domain" description="Ubiquitin-like" evidence="12">
    <location>
        <begin position="21"/>
        <end position="99"/>
    </location>
</feature>
<dbReference type="Pfam" id="PF03031">
    <property type="entry name" value="NIF"/>
    <property type="match status" value="1"/>
</dbReference>
<dbReference type="Gene3D" id="3.40.640.10">
    <property type="entry name" value="Type I PLP-dependent aspartate aminotransferase-like (Major domain)"/>
    <property type="match status" value="1"/>
</dbReference>
<dbReference type="HAMAP" id="MF_00331">
    <property type="entry name" value="Cys_desulf_IscS"/>
    <property type="match status" value="1"/>
</dbReference>
<evidence type="ECO:0000256" key="6">
    <source>
        <dbReference type="ARBA" id="ARBA00022898"/>
    </source>
</evidence>
<evidence type="ECO:0000259" key="13">
    <source>
        <dbReference type="PROSITE" id="PS50969"/>
    </source>
</evidence>
<dbReference type="AlphaFoldDB" id="A0A8H3EA36"/>
<dbReference type="Proteomes" id="UP000663827">
    <property type="component" value="Unassembled WGS sequence"/>
</dbReference>
<dbReference type="SMART" id="SM00577">
    <property type="entry name" value="CPDc"/>
    <property type="match status" value="1"/>
</dbReference>
<dbReference type="PROSITE" id="PS50969">
    <property type="entry name" value="FCP1"/>
    <property type="match status" value="1"/>
</dbReference>
<dbReference type="InterPro" id="IPR015424">
    <property type="entry name" value="PyrdxlP-dep_Trfase"/>
</dbReference>
<dbReference type="InterPro" id="IPR000626">
    <property type="entry name" value="Ubiquitin-like_dom"/>
</dbReference>
<dbReference type="SUPFAM" id="SSF56784">
    <property type="entry name" value="HAD-like"/>
    <property type="match status" value="1"/>
</dbReference>
<dbReference type="GO" id="GO:0030170">
    <property type="term" value="F:pyridoxal phosphate binding"/>
    <property type="evidence" value="ECO:0007669"/>
    <property type="project" value="InterPro"/>
</dbReference>
<dbReference type="FunFam" id="3.40.640.10:FF:000003">
    <property type="entry name" value="Cysteine desulfurase IscS"/>
    <property type="match status" value="1"/>
</dbReference>
<name>A0A8H3EA36_9AGAM</name>
<evidence type="ECO:0000256" key="5">
    <source>
        <dbReference type="ARBA" id="ARBA00022723"/>
    </source>
</evidence>
<evidence type="ECO:0000256" key="1">
    <source>
        <dbReference type="ARBA" id="ARBA00001933"/>
    </source>
</evidence>
<evidence type="ECO:0000256" key="10">
    <source>
        <dbReference type="ARBA" id="ARBA00050776"/>
    </source>
</evidence>
<dbReference type="EMBL" id="CAJNJQ010006644">
    <property type="protein sequence ID" value="CAE7233756.1"/>
    <property type="molecule type" value="Genomic_DNA"/>
</dbReference>
<dbReference type="InterPro" id="IPR020578">
    <property type="entry name" value="Aminotrans_V_PyrdxlP_BS"/>
</dbReference>
<sequence>MDNVPTASATGLPVETLVEDVYISLKFTWSSKEHTVSVAESDCVLDLKDKLFALTRVPNERQKILGLVKGKLPDDSVRIADMKFASTKKFTLVGTPAGEEFKEISEDQLPDVVNDLDLQLDAASAEAKSMAQDKRNIRKILEAAKNLSISVMYPLRPGKKLLVLDLDYTLLDTKPLTSGILPAEECARPGLHEFLELAYKHYDICIWSQTKWTWLEAKLVELGMVGDESRNYKISFDHVPMFKVFSMRDGKPFSHAVKALRIIWEHFPQFGPQNTAHVDDLSRNFVLNPGEGIKISAFKLDGTLEAQNDRELEKLGRYLVWLASHTDFTEVDHKNWKKIALACHAPSCEEIAIAARILSNHVTTPKFKFLTPLSLLCPSTSIEMISSVSRSLARSVRGGRCSVPALVSGSSRTFVQPTRTERASVVDTPRSSDLENKFTPRADMLGFKLEVPAKVQGTERPIYLDMQATTPLDPRVLDAMLPYYTDQYGNPHSRTHAYGWEAEAAVDEARKHVADLIGADAKDIVFTSGATESNNMIVKGVARFNKEKKNHVITTQTEHKCVLDSCRKLSEEGFEITYLPVQSNGLVDLNVLEAAIRPTTSLVSIMAVNNETGVIQPLKEIGTIVKKHRGVYFHTDGAQAAGKIPLDVNAMGIDLMSISGHKIYGPKGVGAAYVRRRPRVRLEPIISGGGQERGLRSGTLPSTLVVGLGEACRLAKLEMKADHAHVSALSKRLIEGVTSRIEHIVRNGDTNGYPGCVNLSFAYVEGESLLMALKDIALSSGSACTSASLEPSYVLRALGAAEDMAHSSLRFGIGRFTTEAEIDFVIEKIVAVVQRLRDMSPLWEMVQEGIDISTIDWGQTQH</sequence>
<evidence type="ECO:0000256" key="9">
    <source>
        <dbReference type="ARBA" id="ARBA00045623"/>
    </source>
</evidence>
<dbReference type="InterPro" id="IPR036412">
    <property type="entry name" value="HAD-like_sf"/>
</dbReference>
<dbReference type="EC" id="2.8.1.7" evidence="3"/>
<dbReference type="InterPro" id="IPR010240">
    <property type="entry name" value="Cys_deSase_IscS"/>
</dbReference>
<dbReference type="SUPFAM" id="SSF53383">
    <property type="entry name" value="PLP-dependent transferases"/>
    <property type="match status" value="1"/>
</dbReference>
<dbReference type="InterPro" id="IPR015421">
    <property type="entry name" value="PyrdxlP-dep_Trfase_major"/>
</dbReference>
<dbReference type="PANTHER" id="PTHR11601">
    <property type="entry name" value="CYSTEINE DESULFURYLASE FAMILY MEMBER"/>
    <property type="match status" value="1"/>
</dbReference>
<dbReference type="GO" id="GO:1990221">
    <property type="term" value="C:L-cysteine desulfurase complex"/>
    <property type="evidence" value="ECO:0007669"/>
    <property type="project" value="UniProtKB-ARBA"/>
</dbReference>
<comment type="cofactor">
    <cofactor evidence="1 11">
        <name>pyridoxal 5'-phosphate</name>
        <dbReference type="ChEBI" id="CHEBI:597326"/>
    </cofactor>
</comment>
<dbReference type="GO" id="GO:0005739">
    <property type="term" value="C:mitochondrion"/>
    <property type="evidence" value="ECO:0007669"/>
    <property type="project" value="TreeGrafter"/>
</dbReference>
<organism evidence="14 15">
    <name type="scientific">Rhizoctonia solani</name>
    <dbReference type="NCBI Taxonomy" id="456999"/>
    <lineage>
        <taxon>Eukaryota</taxon>
        <taxon>Fungi</taxon>
        <taxon>Dikarya</taxon>
        <taxon>Basidiomycota</taxon>
        <taxon>Agaricomycotina</taxon>
        <taxon>Agaricomycetes</taxon>
        <taxon>Cantharellales</taxon>
        <taxon>Ceratobasidiaceae</taxon>
        <taxon>Rhizoctonia</taxon>
    </lineage>
</organism>
<keyword evidence="8" id="KW-0411">Iron-sulfur</keyword>
<dbReference type="CDD" id="cd01813">
    <property type="entry name" value="Ubl_UBLCP1"/>
    <property type="match status" value="1"/>
</dbReference>
<evidence type="ECO:0000313" key="15">
    <source>
        <dbReference type="Proteomes" id="UP000663827"/>
    </source>
</evidence>
<comment type="function">
    <text evidence="9">Catalyzes the removal of elemental sulfur from cysteine to produce alanine. It supplies the inorganic sulfur for iron-sulfur (Fe-S) clusters. Plays a role in both tRNA-processing and mitochondrial metabolism. Involved in the 2-thio-modification of both 5-carboxymethylaminomethyl-2-thiouridine in mitochondrial tRNAs and 5-methoxycarbonylmethyl-2-thiouridine (mcm5s2U) in cytoplasmic tRNAs.</text>
</comment>
<keyword evidence="7" id="KW-0408">Iron</keyword>
<keyword evidence="4" id="KW-0808">Transferase</keyword>
<dbReference type="PROSITE" id="PS00595">
    <property type="entry name" value="AA_TRANSFER_CLASS_5"/>
    <property type="match status" value="1"/>
</dbReference>
<dbReference type="InterPro" id="IPR000192">
    <property type="entry name" value="Aminotrans_V_dom"/>
</dbReference>
<comment type="similarity">
    <text evidence="2">Belongs to the class-V pyridoxal-phosphate-dependent aminotransferase family. NifS/IscS subfamily.</text>
</comment>
<dbReference type="NCBIfam" id="NF010611">
    <property type="entry name" value="PRK14012.1"/>
    <property type="match status" value="1"/>
</dbReference>
<keyword evidence="6" id="KW-0663">Pyridoxal phosphate</keyword>
<evidence type="ECO:0000256" key="4">
    <source>
        <dbReference type="ARBA" id="ARBA00022679"/>
    </source>
</evidence>
<dbReference type="GO" id="GO:0002098">
    <property type="term" value="P:tRNA wobble uridine modification"/>
    <property type="evidence" value="ECO:0007669"/>
    <property type="project" value="UniProtKB-ARBA"/>
</dbReference>
<reference evidence="14" key="1">
    <citation type="submission" date="2021-01" db="EMBL/GenBank/DDBJ databases">
        <authorList>
            <person name="Kaushik A."/>
        </authorList>
    </citation>
    <scope>NUCLEOTIDE SEQUENCE</scope>
    <source>
        <strain evidence="14">AG5</strain>
    </source>
</reference>
<feature type="domain" description="FCP1 homology" evidence="13">
    <location>
        <begin position="155"/>
        <end position="322"/>
    </location>
</feature>
<dbReference type="FunFam" id="3.90.1150.10:FF:000002">
    <property type="entry name" value="Cysteine desulfurase IscS"/>
    <property type="match status" value="1"/>
</dbReference>
<dbReference type="GO" id="GO:0005634">
    <property type="term" value="C:nucleus"/>
    <property type="evidence" value="ECO:0007669"/>
    <property type="project" value="TreeGrafter"/>
</dbReference>
<comment type="catalytic activity">
    <reaction evidence="10">
        <text>(sulfur carrier)-H + L-cysteine = (sulfur carrier)-SH + L-alanine</text>
        <dbReference type="Rhea" id="RHEA:43892"/>
        <dbReference type="Rhea" id="RHEA-COMP:14737"/>
        <dbReference type="Rhea" id="RHEA-COMP:14739"/>
        <dbReference type="ChEBI" id="CHEBI:29917"/>
        <dbReference type="ChEBI" id="CHEBI:35235"/>
        <dbReference type="ChEBI" id="CHEBI:57972"/>
        <dbReference type="ChEBI" id="CHEBI:64428"/>
        <dbReference type="EC" id="2.8.1.7"/>
    </reaction>
</comment>
<evidence type="ECO:0000256" key="11">
    <source>
        <dbReference type="RuleBase" id="RU004504"/>
    </source>
</evidence>
<gene>
    <name evidence="14" type="ORF">RDB_LOCUS192061</name>
</gene>
<dbReference type="Pfam" id="PF00266">
    <property type="entry name" value="Aminotran_5"/>
    <property type="match status" value="1"/>
</dbReference>
<comment type="caution">
    <text evidence="14">The sequence shown here is derived from an EMBL/GenBank/DDBJ whole genome shotgun (WGS) entry which is preliminary data.</text>
</comment>
<proteinExistence type="inferred from homology"/>
<evidence type="ECO:0000259" key="12">
    <source>
        <dbReference type="PROSITE" id="PS50053"/>
    </source>
</evidence>